<keyword evidence="1" id="KW-0732">Signal</keyword>
<protein>
    <recommendedName>
        <fullName evidence="4">Pectate lyase superfamily protein domain-containing protein</fullName>
    </recommendedName>
</protein>
<evidence type="ECO:0000313" key="3">
    <source>
        <dbReference type="Proteomes" id="UP000600799"/>
    </source>
</evidence>
<evidence type="ECO:0000256" key="1">
    <source>
        <dbReference type="SAM" id="SignalP"/>
    </source>
</evidence>
<dbReference type="PROSITE" id="PS51318">
    <property type="entry name" value="TAT"/>
    <property type="match status" value="1"/>
</dbReference>
<sequence>MAQRQDHADEGERQGLQWSRRAALSALLASAAAPGAMPLLAAPGAPNKVRNAFDAMEQASRSSAGAAPVVVAPGQRWNGIAGSGYAEPPQDPARITAKPALRLLVPPHQVYTDSLIIGVMAGANDRGDCLTNLGLKAVEAHCEGAVAVIAAPTLRRYIDVNGREQTAFGWWADLRNDGRQRAESLQGGVDIYFKAIPRDPSMQARVIGPYRFHPRRTLYDVELTVAPSRKAIPGSRYASLRDAADYIRKGGYQFAHITLVERGVHEWAALDATCHTLGYTVVDASVAATIGRASLPSGQRGFDGASLVRPRLEPICFRGGNLTLDLRNVFQIYHERPDNRQHWLDGCVLTNSDPAGRGALWRKSVRPVAQVVRDWPYFTEVSASRVLNAMVQSSLARCCVLQQGGWDVFTESLCVYGNRVDDWDSSEDWTLYRPAFTASYRGAGRATLECSGLNMARKRVFTARIDGSPVGTFVTGNGDDTFGAGEAYNFAGVVAWLNGLAGWSARLIDDRYLAASCQAEGTIGPWGPVAVGSAPLSVCSYFDIHSDFYQKNDTGVLKENVVIMDNVGTDLVTQDLFFKGSGGCADFFAVNNRFANKDRSGRSNNHRHIASQLTNGQSHVVVAYNVLVRQSIVIRGDLGSTELDDYCLIANNLTRGVSWRGTPRGRGVLRDNAPPKADEEL</sequence>
<evidence type="ECO:0008006" key="4">
    <source>
        <dbReference type="Google" id="ProtNLM"/>
    </source>
</evidence>
<dbReference type="EMBL" id="JADQDC010000002">
    <property type="protein sequence ID" value="MBF9150004.1"/>
    <property type="molecule type" value="Genomic_DNA"/>
</dbReference>
<accession>A0ABS0HCJ5</accession>
<feature type="chain" id="PRO_5046148120" description="Pectate lyase superfamily protein domain-containing protein" evidence="1">
    <location>
        <begin position="42"/>
        <end position="681"/>
    </location>
</feature>
<dbReference type="RefSeq" id="WP_196274380.1">
    <property type="nucleotide sequence ID" value="NZ_JADQDC010000002.1"/>
</dbReference>
<organism evidence="2 3">
    <name type="scientific">Novosphingobium jiangmenense</name>
    <dbReference type="NCBI Taxonomy" id="2791981"/>
    <lineage>
        <taxon>Bacteria</taxon>
        <taxon>Pseudomonadati</taxon>
        <taxon>Pseudomonadota</taxon>
        <taxon>Alphaproteobacteria</taxon>
        <taxon>Sphingomonadales</taxon>
        <taxon>Sphingomonadaceae</taxon>
        <taxon>Novosphingobium</taxon>
    </lineage>
</organism>
<gene>
    <name evidence="2" type="ORF">I2488_03200</name>
</gene>
<proteinExistence type="predicted"/>
<evidence type="ECO:0000313" key="2">
    <source>
        <dbReference type="EMBL" id="MBF9150004.1"/>
    </source>
</evidence>
<keyword evidence="3" id="KW-1185">Reference proteome</keyword>
<comment type="caution">
    <text evidence="2">The sequence shown here is derived from an EMBL/GenBank/DDBJ whole genome shotgun (WGS) entry which is preliminary data.</text>
</comment>
<dbReference type="InterPro" id="IPR006311">
    <property type="entry name" value="TAT_signal"/>
</dbReference>
<reference evidence="2 3" key="1">
    <citation type="submission" date="2020-11" db="EMBL/GenBank/DDBJ databases">
        <title>The genome sequence of Novosphingobium sp. 1Y9A.</title>
        <authorList>
            <person name="Liu Y."/>
        </authorList>
    </citation>
    <scope>NUCLEOTIDE SEQUENCE [LARGE SCALE GENOMIC DNA]</scope>
    <source>
        <strain evidence="2 3">1Y9A</strain>
    </source>
</reference>
<dbReference type="Proteomes" id="UP000600799">
    <property type="component" value="Unassembled WGS sequence"/>
</dbReference>
<name>A0ABS0HCJ5_9SPHN</name>
<feature type="signal peptide" evidence="1">
    <location>
        <begin position="1"/>
        <end position="41"/>
    </location>
</feature>